<dbReference type="Pfam" id="PF02310">
    <property type="entry name" value="B12-binding"/>
    <property type="match status" value="1"/>
</dbReference>
<dbReference type="InterPro" id="IPR006158">
    <property type="entry name" value="Cobalamin-bd"/>
</dbReference>
<keyword evidence="2" id="KW-0170">Cobalt</keyword>
<dbReference type="InterPro" id="IPR038719">
    <property type="entry name" value="Phycobilisome_asu/bsu_sf"/>
</dbReference>
<dbReference type="EMBL" id="NRRL01000014">
    <property type="protein sequence ID" value="MBK1667954.1"/>
    <property type="molecule type" value="Genomic_DNA"/>
</dbReference>
<dbReference type="InterPro" id="IPR050554">
    <property type="entry name" value="Met_Synthase/Corrinoid"/>
</dbReference>
<feature type="domain" description="B12-binding" evidence="3">
    <location>
        <begin position="238"/>
        <end position="363"/>
    </location>
</feature>
<dbReference type="InterPro" id="IPR036724">
    <property type="entry name" value="Cobalamin-bd_sf"/>
</dbReference>
<dbReference type="SUPFAM" id="SSF52242">
    <property type="entry name" value="Cobalamin (vitamin B12)-binding domain"/>
    <property type="match status" value="1"/>
</dbReference>
<evidence type="ECO:0000256" key="1">
    <source>
        <dbReference type="ARBA" id="ARBA00022723"/>
    </source>
</evidence>
<evidence type="ECO:0000313" key="4">
    <source>
        <dbReference type="EMBL" id="MBK1667954.1"/>
    </source>
</evidence>
<evidence type="ECO:0000313" key="5">
    <source>
        <dbReference type="Proteomes" id="UP001296873"/>
    </source>
</evidence>
<proteinExistence type="predicted"/>
<comment type="caution">
    <text evidence="4">The sequence shown here is derived from an EMBL/GenBank/DDBJ whole genome shotgun (WGS) entry which is preliminary data.</text>
</comment>
<dbReference type="Gene3D" id="1.10.1240.10">
    <property type="entry name" value="Methionine synthase domain"/>
    <property type="match status" value="1"/>
</dbReference>
<dbReference type="PANTHER" id="PTHR45833">
    <property type="entry name" value="METHIONINE SYNTHASE"/>
    <property type="match status" value="1"/>
</dbReference>
<protein>
    <recommendedName>
        <fullName evidence="3">B12-binding domain-containing protein</fullName>
    </recommendedName>
</protein>
<sequence>MPATHGDPAQLVQSWTWSVAGQLHLRRTKIAERVAQRLLAETPALTRKAGEATQYYVERDVGWLLEHLSQAIALTDPILFHDHIAWAKSMMTARGLKRADLKRTLELIAEVLDEDLSPAVYASAITLIEDAIQRLDTRTEEPAGRLSQPGLHVETARAYTNALVAGDGAAARKLIRDKVAAGTRLPDILLHVIEPAQVEIGRLWQVNRIDVGQEHFATSVSQELMTELTGSLAPNGETGTLVAACVEGELHDTGLRVVNTLLQMGGWNSHYLGANTPKAAIHQAVRRVQPDVLALSVTTPYLAWRLADVIAELRADPQTAGVKVLVGGYPFHVSPSLAKWIGADGTARNAEDAVLLAGDFARV</sequence>
<organism evidence="4 5">
    <name type="scientific">Rhodovibrio sodomensis</name>
    <dbReference type="NCBI Taxonomy" id="1088"/>
    <lineage>
        <taxon>Bacteria</taxon>
        <taxon>Pseudomonadati</taxon>
        <taxon>Pseudomonadota</taxon>
        <taxon>Alphaproteobacteria</taxon>
        <taxon>Rhodospirillales</taxon>
        <taxon>Rhodovibrionaceae</taxon>
        <taxon>Rhodovibrio</taxon>
    </lineage>
</organism>
<dbReference type="InterPro" id="IPR003759">
    <property type="entry name" value="Cbl-bd_cap"/>
</dbReference>
<dbReference type="PROSITE" id="PS51332">
    <property type="entry name" value="B12_BINDING"/>
    <property type="match status" value="1"/>
</dbReference>
<evidence type="ECO:0000256" key="2">
    <source>
        <dbReference type="ARBA" id="ARBA00023285"/>
    </source>
</evidence>
<name>A0ABS1DDJ0_9PROT</name>
<dbReference type="InterPro" id="IPR036594">
    <property type="entry name" value="Meth_synthase_dom"/>
</dbReference>
<dbReference type="PANTHER" id="PTHR45833:SF1">
    <property type="entry name" value="METHIONINE SYNTHASE"/>
    <property type="match status" value="1"/>
</dbReference>
<reference evidence="4 5" key="1">
    <citation type="journal article" date="2020" name="Microorganisms">
        <title>Osmotic Adaptation and Compatible Solute Biosynthesis of Phototrophic Bacteria as Revealed from Genome Analyses.</title>
        <authorList>
            <person name="Imhoff J.F."/>
            <person name="Rahn T."/>
            <person name="Kunzel S."/>
            <person name="Keller A."/>
            <person name="Neulinger S.C."/>
        </authorList>
    </citation>
    <scope>NUCLEOTIDE SEQUENCE [LARGE SCALE GENOMIC DNA]</scope>
    <source>
        <strain evidence="4 5">DSM 9895</strain>
    </source>
</reference>
<dbReference type="Gene3D" id="1.10.490.20">
    <property type="entry name" value="Phycocyanins"/>
    <property type="match status" value="1"/>
</dbReference>
<accession>A0ABS1DDJ0</accession>
<evidence type="ECO:0000259" key="3">
    <source>
        <dbReference type="PROSITE" id="PS51332"/>
    </source>
</evidence>
<keyword evidence="1" id="KW-0479">Metal-binding</keyword>
<dbReference type="Pfam" id="PF02607">
    <property type="entry name" value="B12-binding_2"/>
    <property type="match status" value="1"/>
</dbReference>
<dbReference type="Proteomes" id="UP001296873">
    <property type="component" value="Unassembled WGS sequence"/>
</dbReference>
<keyword evidence="5" id="KW-1185">Reference proteome</keyword>
<dbReference type="RefSeq" id="WP_200340119.1">
    <property type="nucleotide sequence ID" value="NZ_NRRL01000014.1"/>
</dbReference>
<dbReference type="Gene3D" id="3.40.50.280">
    <property type="entry name" value="Cobalamin-binding domain"/>
    <property type="match status" value="1"/>
</dbReference>
<gene>
    <name evidence="4" type="ORF">CKO28_07885</name>
</gene>